<evidence type="ECO:0000313" key="1">
    <source>
        <dbReference type="EMBL" id="ABG58676.1"/>
    </source>
</evidence>
<name>A0A6N4SQQ7_CYTH3</name>
<organism evidence="1 2">
    <name type="scientific">Cytophaga hutchinsonii (strain ATCC 33406 / DSM 1761 / CIP 103989 / NBRC 15051 / NCIMB 9469 / D465)</name>
    <dbReference type="NCBI Taxonomy" id="269798"/>
    <lineage>
        <taxon>Bacteria</taxon>
        <taxon>Pseudomonadati</taxon>
        <taxon>Bacteroidota</taxon>
        <taxon>Cytophagia</taxon>
        <taxon>Cytophagales</taxon>
        <taxon>Cytophagaceae</taxon>
        <taxon>Cytophaga</taxon>
    </lineage>
</organism>
<dbReference type="Proteomes" id="UP000001822">
    <property type="component" value="Chromosome"/>
</dbReference>
<dbReference type="EMBL" id="CP000383">
    <property type="protein sequence ID" value="ABG58676.1"/>
    <property type="molecule type" value="Genomic_DNA"/>
</dbReference>
<sequence>MHLNHTTMNKLFLAVIIAVIFSGCNTYQNNSTYIIAPGETVDIYYSTNSCCFYCLINEDQLKHIRLVDQKTLDPGPDQCEGCNATFAFTFKAGSIGTDTVKLKHLNALDTCTYPGGVTENYIITVRE</sequence>
<gene>
    <name evidence="1" type="ordered locus">CHU_1405</name>
</gene>
<evidence type="ECO:0000313" key="2">
    <source>
        <dbReference type="Proteomes" id="UP000001822"/>
    </source>
</evidence>
<proteinExistence type="predicted"/>
<keyword evidence="2" id="KW-1185">Reference proteome</keyword>
<protein>
    <submittedName>
        <fullName evidence="1">Uncharacterized protein</fullName>
    </submittedName>
</protein>
<accession>A0A6N4SQQ7</accession>
<dbReference type="AlphaFoldDB" id="A0A6N4SQQ7"/>
<dbReference type="KEGG" id="chu:CHU_1405"/>
<reference evidence="1 2" key="1">
    <citation type="journal article" date="2007" name="Appl. Environ. Microbiol.">
        <title>Genome sequence of the cellulolytic gliding bacterium Cytophaga hutchinsonii.</title>
        <authorList>
            <person name="Xie G."/>
            <person name="Bruce D.C."/>
            <person name="Challacombe J.F."/>
            <person name="Chertkov O."/>
            <person name="Detter J.C."/>
            <person name="Gilna P."/>
            <person name="Han C.S."/>
            <person name="Lucas S."/>
            <person name="Misra M."/>
            <person name="Myers G.L."/>
            <person name="Richardson P."/>
            <person name="Tapia R."/>
            <person name="Thayer N."/>
            <person name="Thompson L.S."/>
            <person name="Brettin T.S."/>
            <person name="Henrissat B."/>
            <person name="Wilson D.B."/>
            <person name="McBride M.J."/>
        </authorList>
    </citation>
    <scope>NUCLEOTIDE SEQUENCE [LARGE SCALE GENOMIC DNA]</scope>
    <source>
        <strain evidence="2">ATCC 33406 / DSM 1761 / CIP 103989 / NBRC 15051 / NCIMB 9469 / D465</strain>
    </source>
</reference>